<gene>
    <name evidence="4" type="ORF">CGU03_11235</name>
</gene>
<organism evidence="4 5">
    <name type="scientific">Vibrio metoecus</name>
    <dbReference type="NCBI Taxonomy" id="1481663"/>
    <lineage>
        <taxon>Bacteria</taxon>
        <taxon>Pseudomonadati</taxon>
        <taxon>Pseudomonadota</taxon>
        <taxon>Gammaproteobacteria</taxon>
        <taxon>Vibrionales</taxon>
        <taxon>Vibrionaceae</taxon>
        <taxon>Vibrio</taxon>
    </lineage>
</organism>
<feature type="non-terminal residue" evidence="4">
    <location>
        <position position="259"/>
    </location>
</feature>
<dbReference type="GO" id="GO:0005509">
    <property type="term" value="F:calcium ion binding"/>
    <property type="evidence" value="ECO:0007669"/>
    <property type="project" value="InterPro"/>
</dbReference>
<dbReference type="Proteomes" id="UP000216173">
    <property type="component" value="Unassembled WGS sequence"/>
</dbReference>
<dbReference type="SUPFAM" id="SSF49313">
    <property type="entry name" value="Cadherin-like"/>
    <property type="match status" value="1"/>
</dbReference>
<dbReference type="PROSITE" id="PS50268">
    <property type="entry name" value="CADHERIN_2"/>
    <property type="match status" value="1"/>
</dbReference>
<dbReference type="PANTHER" id="PTHR24026:SF126">
    <property type="entry name" value="PROTOCADHERIN FAT 4"/>
    <property type="match status" value="1"/>
</dbReference>
<protein>
    <recommendedName>
        <fullName evidence="3">Cadherin domain-containing protein</fullName>
    </recommendedName>
</protein>
<comment type="caution">
    <text evidence="4">The sequence shown here is derived from an EMBL/GenBank/DDBJ whole genome shotgun (WGS) entry which is preliminary data.</text>
</comment>
<evidence type="ECO:0000256" key="1">
    <source>
        <dbReference type="ARBA" id="ARBA00022692"/>
    </source>
</evidence>
<dbReference type="AlphaFoldDB" id="A0A271VRC3"/>
<keyword evidence="2" id="KW-1133">Transmembrane helix</keyword>
<dbReference type="CDD" id="cd11304">
    <property type="entry name" value="Cadherin_repeat"/>
    <property type="match status" value="1"/>
</dbReference>
<evidence type="ECO:0000313" key="4">
    <source>
        <dbReference type="EMBL" id="PAR20614.1"/>
    </source>
</evidence>
<name>A0A271VRC3_VIBMT</name>
<dbReference type="InterPro" id="IPR002126">
    <property type="entry name" value="Cadherin-like_dom"/>
</dbReference>
<dbReference type="PANTHER" id="PTHR24026">
    <property type="entry name" value="FAT ATYPICAL CADHERIN-RELATED"/>
    <property type="match status" value="1"/>
</dbReference>
<proteinExistence type="predicted"/>
<dbReference type="Gene3D" id="2.60.40.60">
    <property type="entry name" value="Cadherins"/>
    <property type="match status" value="1"/>
</dbReference>
<sequence>MPEGAIILDPNGSSLVPGEQAKPSAQLADAQGNTQPITNDIEQILTALEQGADPTALGEDLAPAAGGVQGSALTTAASIDRDGTEIIAATQFDTAGFEALGLSRTQSLSLLNLLQSSVVEPNQENVAPTFENTINGEYNFNYNENSNDSTIIGTVTATDPEGSAVTYDIASGNENGWFEIDPVTGVISLTLAGVVAVANDFEALANAHTLVISASDGVNVTNINVTLTEQNVDEAGSFTAQSFNYAENQVADAVVGTLS</sequence>
<evidence type="ECO:0000256" key="2">
    <source>
        <dbReference type="ARBA" id="ARBA00022989"/>
    </source>
</evidence>
<feature type="domain" description="Cadherin" evidence="3">
    <location>
        <begin position="134"/>
        <end position="238"/>
    </location>
</feature>
<reference evidence="5" key="1">
    <citation type="submission" date="2017-07" db="EMBL/GenBank/DDBJ databases">
        <authorList>
            <person name="Boucher Y."/>
            <person name="Orata F.D."/>
        </authorList>
    </citation>
    <scope>NUCLEOTIDE SEQUENCE [LARGE SCALE GENOMIC DNA]</scope>
    <source>
        <strain evidence="5">OYP9E10</strain>
    </source>
</reference>
<dbReference type="EMBL" id="NMSH01000016">
    <property type="protein sequence ID" value="PAR20614.1"/>
    <property type="molecule type" value="Genomic_DNA"/>
</dbReference>
<evidence type="ECO:0000313" key="5">
    <source>
        <dbReference type="Proteomes" id="UP000216173"/>
    </source>
</evidence>
<dbReference type="GO" id="GO:0005886">
    <property type="term" value="C:plasma membrane"/>
    <property type="evidence" value="ECO:0007669"/>
    <property type="project" value="UniProtKB-SubCell"/>
</dbReference>
<dbReference type="InterPro" id="IPR015919">
    <property type="entry name" value="Cadherin-like_sf"/>
</dbReference>
<keyword evidence="2" id="KW-0472">Membrane</keyword>
<keyword evidence="1" id="KW-0812">Transmembrane</keyword>
<accession>A0A271VRC3</accession>
<dbReference type="SMART" id="SM00112">
    <property type="entry name" value="CA"/>
    <property type="match status" value="1"/>
</dbReference>
<dbReference type="GO" id="GO:0007156">
    <property type="term" value="P:homophilic cell adhesion via plasma membrane adhesion molecules"/>
    <property type="evidence" value="ECO:0007669"/>
    <property type="project" value="InterPro"/>
</dbReference>
<evidence type="ECO:0000259" key="3">
    <source>
        <dbReference type="PROSITE" id="PS50268"/>
    </source>
</evidence>
<dbReference type="Pfam" id="PF00028">
    <property type="entry name" value="Cadherin"/>
    <property type="match status" value="1"/>
</dbReference>